<protein>
    <submittedName>
        <fullName evidence="1">UPF0280 family protein</fullName>
    </submittedName>
</protein>
<comment type="caution">
    <text evidence="1">The sequence shown here is derived from an EMBL/GenBank/DDBJ whole genome shotgun (WGS) entry which is preliminary data.</text>
</comment>
<dbReference type="Proteomes" id="UP001169027">
    <property type="component" value="Unassembled WGS sequence"/>
</dbReference>
<dbReference type="InterPro" id="IPR003374">
    <property type="entry name" value="ApbE-like_sf"/>
</dbReference>
<organism evidence="1 2">
    <name type="scientific">Variovorax ginsengisoli</name>
    <dbReference type="NCBI Taxonomy" id="363844"/>
    <lineage>
        <taxon>Bacteria</taxon>
        <taxon>Pseudomonadati</taxon>
        <taxon>Pseudomonadota</taxon>
        <taxon>Betaproteobacteria</taxon>
        <taxon>Burkholderiales</taxon>
        <taxon>Comamonadaceae</taxon>
        <taxon>Variovorax</taxon>
    </lineage>
</organism>
<reference evidence="1" key="1">
    <citation type="submission" date="2023-06" db="EMBL/GenBank/DDBJ databases">
        <authorList>
            <person name="Jiang Y."/>
            <person name="Liu Q."/>
        </authorList>
    </citation>
    <scope>NUCLEOTIDE SEQUENCE</scope>
    <source>
        <strain evidence="1">CGMCC 1.12090</strain>
    </source>
</reference>
<keyword evidence="2" id="KW-1185">Reference proteome</keyword>
<dbReference type="EMBL" id="JAUKVY010000002">
    <property type="protein sequence ID" value="MDO1531558.1"/>
    <property type="molecule type" value="Genomic_DNA"/>
</dbReference>
<accession>A0ABT8RZ65</accession>
<gene>
    <name evidence="1" type="ORF">Q2T77_04580</name>
</gene>
<dbReference type="InterPro" id="IPR007183">
    <property type="entry name" value="UPF0280"/>
</dbReference>
<dbReference type="Gene3D" id="3.10.520.10">
    <property type="entry name" value="ApbE-like domains"/>
    <property type="match status" value="1"/>
</dbReference>
<dbReference type="RefSeq" id="WP_301804539.1">
    <property type="nucleotide sequence ID" value="NZ_JAUJZH010000002.1"/>
</dbReference>
<sequence>MPAQRTALDAGRWHLNHGPIDIIAEAHGDAVEVAVAHEHVWRRFAALLDELVAELPLLRQPVAEGDCPLRGPVARRMWEACAPFRAGFITPMAAVAGAVAQELIPCYHRPGIERAWINNGGDIALHLATGQSARIGLFADIARFDPRAPGLITTDGQFELRAEDPVRGVATSGWRGRSFSLGIADSVTVLAATAAQADAAATVIANAVDVDDAGIQRRPANECKDDSDLGDIPVTVDVGTLAPSKVHRALDAGAERAKALQRLGLVASAVLVCQGQWRVVQPLSSGFAERLPQSEGSIAADAVGSVFA</sequence>
<dbReference type="PIRSF" id="PIRSF006421">
    <property type="entry name" value="UCP006421"/>
    <property type="match status" value="1"/>
</dbReference>
<evidence type="ECO:0000313" key="2">
    <source>
        <dbReference type="Proteomes" id="UP001169027"/>
    </source>
</evidence>
<dbReference type="SUPFAM" id="SSF143631">
    <property type="entry name" value="ApbE-like"/>
    <property type="match status" value="1"/>
</dbReference>
<dbReference type="NCBIfam" id="NF003322">
    <property type="entry name" value="PRK04334.1-2"/>
    <property type="match status" value="1"/>
</dbReference>
<name>A0ABT8RZ65_9BURK</name>
<proteinExistence type="predicted"/>
<evidence type="ECO:0000313" key="1">
    <source>
        <dbReference type="EMBL" id="MDO1531558.1"/>
    </source>
</evidence>